<feature type="region of interest" description="Disordered" evidence="1">
    <location>
        <begin position="103"/>
        <end position="122"/>
    </location>
</feature>
<name>A0A9P6F1J9_9FUNG</name>
<evidence type="ECO:0000313" key="3">
    <source>
        <dbReference type="Proteomes" id="UP000723463"/>
    </source>
</evidence>
<evidence type="ECO:0000256" key="1">
    <source>
        <dbReference type="SAM" id="MobiDB-lite"/>
    </source>
</evidence>
<dbReference type="EMBL" id="JAAAXW010000185">
    <property type="protein sequence ID" value="KAF9540861.1"/>
    <property type="molecule type" value="Genomic_DNA"/>
</dbReference>
<sequence length="122" mass="13795">MAHYPSNTKSFKHKQIATIHVTAPQASINEIDINTFFYRPNIKLRSVVMDPAMMCEKLYIDMLNSAGIPSKPGEHLGKNPKEDPLKDLIELMRSLQDFDPASTPDPVGFWNSNRPGSRWCPP</sequence>
<accession>A0A9P6F1J9</accession>
<protein>
    <submittedName>
        <fullName evidence="2">Uncharacterized protein</fullName>
    </submittedName>
</protein>
<reference evidence="2" key="1">
    <citation type="journal article" date="2020" name="Fungal Divers.">
        <title>Resolving the Mortierellaceae phylogeny through synthesis of multi-gene phylogenetics and phylogenomics.</title>
        <authorList>
            <person name="Vandepol N."/>
            <person name="Liber J."/>
            <person name="Desiro A."/>
            <person name="Na H."/>
            <person name="Kennedy M."/>
            <person name="Barry K."/>
            <person name="Grigoriev I.V."/>
            <person name="Miller A.N."/>
            <person name="O'Donnell K."/>
            <person name="Stajich J.E."/>
            <person name="Bonito G."/>
        </authorList>
    </citation>
    <scope>NUCLEOTIDE SEQUENCE</scope>
    <source>
        <strain evidence="2">NRRL 2591</strain>
    </source>
</reference>
<proteinExistence type="predicted"/>
<dbReference type="Proteomes" id="UP000723463">
    <property type="component" value="Unassembled WGS sequence"/>
</dbReference>
<dbReference type="AlphaFoldDB" id="A0A9P6F1J9"/>
<comment type="caution">
    <text evidence="2">The sequence shown here is derived from an EMBL/GenBank/DDBJ whole genome shotgun (WGS) entry which is preliminary data.</text>
</comment>
<keyword evidence="3" id="KW-1185">Reference proteome</keyword>
<evidence type="ECO:0000313" key="2">
    <source>
        <dbReference type="EMBL" id="KAF9540861.1"/>
    </source>
</evidence>
<organism evidence="2 3">
    <name type="scientific">Mortierella hygrophila</name>
    <dbReference type="NCBI Taxonomy" id="979708"/>
    <lineage>
        <taxon>Eukaryota</taxon>
        <taxon>Fungi</taxon>
        <taxon>Fungi incertae sedis</taxon>
        <taxon>Mucoromycota</taxon>
        <taxon>Mortierellomycotina</taxon>
        <taxon>Mortierellomycetes</taxon>
        <taxon>Mortierellales</taxon>
        <taxon>Mortierellaceae</taxon>
        <taxon>Mortierella</taxon>
    </lineage>
</organism>
<gene>
    <name evidence="2" type="ORF">EC957_003667</name>
</gene>